<reference evidence="1 2" key="1">
    <citation type="submission" date="2020-02" db="EMBL/GenBank/DDBJ databases">
        <title>complete genome sequence of Rhodobacteraceae bacterium.</title>
        <authorList>
            <person name="Park J."/>
            <person name="Kim Y.-S."/>
            <person name="Kim K.-H."/>
        </authorList>
    </citation>
    <scope>NUCLEOTIDE SEQUENCE [LARGE SCALE GENOMIC DNA]</scope>
    <source>
        <strain evidence="1 2">RR4-56</strain>
    </source>
</reference>
<evidence type="ECO:0000313" key="1">
    <source>
        <dbReference type="EMBL" id="QIE54441.1"/>
    </source>
</evidence>
<proteinExistence type="predicted"/>
<dbReference type="RefSeq" id="WP_165094677.1">
    <property type="nucleotide sequence ID" value="NZ_CP049056.1"/>
</dbReference>
<accession>A0A7L5BTN7</accession>
<gene>
    <name evidence="1" type="ORF">G5B40_02710</name>
</gene>
<organism evidence="1 2">
    <name type="scientific">Pikeienuella piscinae</name>
    <dbReference type="NCBI Taxonomy" id="2748098"/>
    <lineage>
        <taxon>Bacteria</taxon>
        <taxon>Pseudomonadati</taxon>
        <taxon>Pseudomonadota</taxon>
        <taxon>Alphaproteobacteria</taxon>
        <taxon>Rhodobacterales</taxon>
        <taxon>Paracoccaceae</taxon>
        <taxon>Pikeienuella</taxon>
    </lineage>
</organism>
<dbReference type="Proteomes" id="UP000503336">
    <property type="component" value="Chromosome"/>
</dbReference>
<dbReference type="AlphaFoldDB" id="A0A7L5BTN7"/>
<evidence type="ECO:0000313" key="2">
    <source>
        <dbReference type="Proteomes" id="UP000503336"/>
    </source>
</evidence>
<keyword evidence="2" id="KW-1185">Reference proteome</keyword>
<dbReference type="EMBL" id="CP049056">
    <property type="protein sequence ID" value="QIE54441.1"/>
    <property type="molecule type" value="Genomic_DNA"/>
</dbReference>
<dbReference type="KEGG" id="hdh:G5B40_02710"/>
<protein>
    <submittedName>
        <fullName evidence="1">Uncharacterized protein</fullName>
    </submittedName>
</protein>
<name>A0A7L5BTN7_9RHOB</name>
<sequence length="45" mass="5110">MDQINPCQHAFADGSPDPMELPWHWSVDDAPMALLAIQLQRANMF</sequence>